<dbReference type="InterPro" id="IPR003653">
    <property type="entry name" value="Peptidase_C48_C"/>
</dbReference>
<evidence type="ECO:0000256" key="1">
    <source>
        <dbReference type="ARBA" id="ARBA00005234"/>
    </source>
</evidence>
<evidence type="ECO:0000259" key="4">
    <source>
        <dbReference type="PROSITE" id="PS50600"/>
    </source>
</evidence>
<evidence type="ECO:0000313" key="5">
    <source>
        <dbReference type="EMBL" id="CAK9163162.1"/>
    </source>
</evidence>
<comment type="caution">
    <text evidence="5">The sequence shown here is derived from an EMBL/GenBank/DDBJ whole genome shotgun (WGS) entry which is preliminary data.</text>
</comment>
<accession>A0ABC8T155</accession>
<dbReference type="PROSITE" id="PS50600">
    <property type="entry name" value="ULP_PROTEASE"/>
    <property type="match status" value="1"/>
</dbReference>
<evidence type="ECO:0000256" key="3">
    <source>
        <dbReference type="ARBA" id="ARBA00022801"/>
    </source>
</evidence>
<evidence type="ECO:0000313" key="6">
    <source>
        <dbReference type="Proteomes" id="UP001642360"/>
    </source>
</evidence>
<name>A0ABC8T155_9AQUA</name>
<keyword evidence="2" id="KW-0645">Protease</keyword>
<evidence type="ECO:0000256" key="2">
    <source>
        <dbReference type="ARBA" id="ARBA00022670"/>
    </source>
</evidence>
<dbReference type="Pfam" id="PF02902">
    <property type="entry name" value="Peptidase_C48"/>
    <property type="match status" value="2"/>
</dbReference>
<dbReference type="AlphaFoldDB" id="A0ABC8T155"/>
<gene>
    <name evidence="5" type="ORF">ILEXP_LOCUS32128</name>
</gene>
<dbReference type="InterPro" id="IPR057375">
    <property type="entry name" value="ULP2A/B_PH"/>
</dbReference>
<dbReference type="Gene3D" id="1.10.418.20">
    <property type="match status" value="1"/>
</dbReference>
<keyword evidence="6" id="KW-1185">Reference proteome</keyword>
<dbReference type="GO" id="GO:0006508">
    <property type="term" value="P:proteolysis"/>
    <property type="evidence" value="ECO:0007669"/>
    <property type="project" value="UniProtKB-KW"/>
</dbReference>
<reference evidence="5 6" key="1">
    <citation type="submission" date="2024-02" db="EMBL/GenBank/DDBJ databases">
        <authorList>
            <person name="Vignale AGUSTIN F."/>
            <person name="Sosa J E."/>
            <person name="Modenutti C."/>
        </authorList>
    </citation>
    <scope>NUCLEOTIDE SEQUENCE [LARGE SCALE GENOMIC DNA]</scope>
</reference>
<feature type="domain" description="Ubiquitin-like protease family profile" evidence="4">
    <location>
        <begin position="352"/>
        <end position="910"/>
    </location>
</feature>
<dbReference type="SUPFAM" id="SSF54001">
    <property type="entry name" value="Cysteine proteinases"/>
    <property type="match status" value="2"/>
</dbReference>
<dbReference type="Gene3D" id="3.40.395.10">
    <property type="entry name" value="Adenoviral Proteinase, Chain A"/>
    <property type="match status" value="1"/>
</dbReference>
<dbReference type="EMBL" id="CAUOFW020003959">
    <property type="protein sequence ID" value="CAK9163162.1"/>
    <property type="molecule type" value="Genomic_DNA"/>
</dbReference>
<dbReference type="PANTHER" id="PTHR47764">
    <property type="entry name" value="UBIQUITIN-LIKE-SPECIFIC PROTEASE 2B-RELATED"/>
    <property type="match status" value="1"/>
</dbReference>
<protein>
    <recommendedName>
        <fullName evidence="4">Ubiquitin-like protease family profile domain-containing protein</fullName>
    </recommendedName>
</protein>
<comment type="similarity">
    <text evidence="1">Belongs to the peptidase C48 family.</text>
</comment>
<proteinExistence type="inferred from homology"/>
<dbReference type="GO" id="GO:0008233">
    <property type="term" value="F:peptidase activity"/>
    <property type="evidence" value="ECO:0007669"/>
    <property type="project" value="UniProtKB-KW"/>
</dbReference>
<dbReference type="Pfam" id="PF25352">
    <property type="entry name" value="PH_ULP"/>
    <property type="match status" value="1"/>
</dbReference>
<dbReference type="InterPro" id="IPR038765">
    <property type="entry name" value="Papain-like_cys_pep_sf"/>
</dbReference>
<dbReference type="Proteomes" id="UP001642360">
    <property type="component" value="Unassembled WGS sequence"/>
</dbReference>
<keyword evidence="3" id="KW-0378">Hydrolase</keyword>
<sequence>MRTRTSSSSETKFSVFEFNEDDELVERTSEKMLCKFKKRKDSEPPVVSPFDKYKFLQCFAQETNTQQKGCRNEPLDVDASDDVVEGRICGLDVIPSCSSSNYKPTSHCRSSYVESGRFFSEANSIMPRALNLGVASSTELIGINSDDDEGIELSSSSTSSSEFAESEGPLDERKLEHGFFGCDIGTVVDVSPDYIIYGDMYSPNSLLTFSCSCIKIKGSAGCGIKGPFSFEWKIADVENIESMWCESVKTAAVNLHLKSKDTKAAGNANISSGISELKFAVYDPQWYEREEAIKSLNKRYNSIWRVVMDIDTVRSKGASLGQNNIFSSKHYFANFDEPFEDVIYPKGDPDAVSISKRDVMLLKPETFINDTIIDFYMKYLKSKINPKEKHRFHFVNSFFFRKMADLDKDPSTACEGRAAFQRVRKWTRKVNLFEKDYIFIPVNFSLHWSLLVICHPGEVAEIEDEEMEKSSKVPCILHMDSIKGSHRGLKNLIRSYLWEEWKERHNELVEDVSTKFLNLQFVPLENLLAMSLVIWSIVFAVAIPNPLLPHIPKLGSGINTCSMVSSPLSTLKHLRNDVKIDKKVLIVEVDEEFRGDAIKIIERTPYASFSISMSLDENPVEAFGALELFLSKEIGMVKLSKWIPESNSAGDRNEYTRQKVEDDEVARVQTRGNQEWKVVYRSNALKERRDKFGLINSTLIPGIGQYINEGGAMIMGSVKGNLELVGGNSNFELDTEVINDNKDSIMEINDVGNDVEDVVETVTRRYWGLKRRSDRKRMSMEMMGLTHQPYHNDSNWFEMGFPLGFDDCMDDDSYIVELGWVRRNPVVLPISTNLKGGGVNAVVLGGPDGFSSSVHVNNVLMGYGKVVGSDVLEEQKDDCDLLICIENDGLPQQENSFDCGLFLLHYAELFLEQAPVNFSLFRISKSSNFIKKDWFLAEEVSHKRAHITQLIYEIVENNTQKIRPSACGEKYSLELPDTAEGDTDVEFLHEICNSPKACRDSCFNSNDQEANITPLAATLREGGSPIDGNYQRIGQMVSTNRFKNVMSPIEEAEETGEQTTAMLTNKAGRSQMAEVTESSTRPCSAIDLTPIYIDTEEYEKSDRSAEKSLGRTLILLDIQNEEDHSSPKELLAFNLEREREKYEYSSTSTDDLATCIIQDSEEENVIHDVCESENTPSLPGGTFALFNQEAEFIEETDCKGNIMLPVSKLEKQQAGKRLRLIRLEGRRRFTRSPLEDVG</sequence>
<organism evidence="5 6">
    <name type="scientific">Ilex paraguariensis</name>
    <name type="common">yerba mate</name>
    <dbReference type="NCBI Taxonomy" id="185542"/>
    <lineage>
        <taxon>Eukaryota</taxon>
        <taxon>Viridiplantae</taxon>
        <taxon>Streptophyta</taxon>
        <taxon>Embryophyta</taxon>
        <taxon>Tracheophyta</taxon>
        <taxon>Spermatophyta</taxon>
        <taxon>Magnoliopsida</taxon>
        <taxon>eudicotyledons</taxon>
        <taxon>Gunneridae</taxon>
        <taxon>Pentapetalae</taxon>
        <taxon>asterids</taxon>
        <taxon>campanulids</taxon>
        <taxon>Aquifoliales</taxon>
        <taxon>Aquifoliaceae</taxon>
        <taxon>Ilex</taxon>
    </lineage>
</organism>
<dbReference type="PANTHER" id="PTHR47764:SF2">
    <property type="entry name" value="UBIQUITIN-LIKE PROTEASE FAMILY PROFILE DOMAIN-CONTAINING PROTEIN"/>
    <property type="match status" value="1"/>
</dbReference>